<dbReference type="EMBL" id="JAYKXP010000021">
    <property type="protein sequence ID" value="KAK7047211.1"/>
    <property type="molecule type" value="Genomic_DNA"/>
</dbReference>
<reference evidence="1 2" key="1">
    <citation type="submission" date="2024-01" db="EMBL/GenBank/DDBJ databases">
        <title>A draft genome for a cacao thread blight-causing isolate of Paramarasmius palmivorus.</title>
        <authorList>
            <person name="Baruah I.K."/>
            <person name="Bukari Y."/>
            <person name="Amoako-Attah I."/>
            <person name="Meinhardt L.W."/>
            <person name="Bailey B.A."/>
            <person name="Cohen S.P."/>
        </authorList>
    </citation>
    <scope>NUCLEOTIDE SEQUENCE [LARGE SCALE GENOMIC DNA]</scope>
    <source>
        <strain evidence="1 2">GH-12</strain>
    </source>
</reference>
<evidence type="ECO:0000313" key="2">
    <source>
        <dbReference type="Proteomes" id="UP001383192"/>
    </source>
</evidence>
<proteinExistence type="predicted"/>
<evidence type="ECO:0008006" key="3">
    <source>
        <dbReference type="Google" id="ProtNLM"/>
    </source>
</evidence>
<dbReference type="AlphaFoldDB" id="A0AAW0D4B7"/>
<organism evidence="1 2">
    <name type="scientific">Paramarasmius palmivorus</name>
    <dbReference type="NCBI Taxonomy" id="297713"/>
    <lineage>
        <taxon>Eukaryota</taxon>
        <taxon>Fungi</taxon>
        <taxon>Dikarya</taxon>
        <taxon>Basidiomycota</taxon>
        <taxon>Agaricomycotina</taxon>
        <taxon>Agaricomycetes</taxon>
        <taxon>Agaricomycetidae</taxon>
        <taxon>Agaricales</taxon>
        <taxon>Marasmiineae</taxon>
        <taxon>Marasmiaceae</taxon>
        <taxon>Paramarasmius</taxon>
    </lineage>
</organism>
<protein>
    <recommendedName>
        <fullName evidence="3">HNH nuclease domain-containing protein</fullName>
    </recommendedName>
</protein>
<sequence length="347" mass="39161">MPFANLPSTPLPNPGETLTSCTDDVRGAYARVFEVQQHSSAMKEKLYARILGYLLINLDRFSHTLGENPLTYVSREINRPLCDGKRIGSVVSTLGSLYLQLFGAFLHQEPRPIIRDDSFDGSTKKLALIRDGFRCLATSTIDDPYGTQSDSLATLARAGTSANETQPCHIFGNLTDCDHECRTSTMNNILSNFGLAIQDDLQNRGNVHDIRNILTLKTECRIYFDQLEIWFEPTVTNHEYEIYYAQEWRQQSLRLHDTVTFKVHDFVFANTVDLIETMKRNPHEYLPDPKLLALHATCARVAHMSGAAELLQQWDLDLEDKGVLASDGSDMDVFSHAMSKLFSVTVH</sequence>
<gene>
    <name evidence="1" type="ORF">VNI00_006877</name>
</gene>
<comment type="caution">
    <text evidence="1">The sequence shown here is derived from an EMBL/GenBank/DDBJ whole genome shotgun (WGS) entry which is preliminary data.</text>
</comment>
<name>A0AAW0D4B7_9AGAR</name>
<keyword evidence="2" id="KW-1185">Reference proteome</keyword>
<dbReference type="Proteomes" id="UP001383192">
    <property type="component" value="Unassembled WGS sequence"/>
</dbReference>
<accession>A0AAW0D4B7</accession>
<evidence type="ECO:0000313" key="1">
    <source>
        <dbReference type="EMBL" id="KAK7047211.1"/>
    </source>
</evidence>